<evidence type="ECO:0000256" key="1">
    <source>
        <dbReference type="SAM" id="MobiDB-lite"/>
    </source>
</evidence>
<dbReference type="PANTHER" id="PTHR47718">
    <property type="entry name" value="OS01G0519700 PROTEIN"/>
    <property type="match status" value="1"/>
</dbReference>
<evidence type="ECO:0000313" key="3">
    <source>
        <dbReference type="EMBL" id="CAG8555213.1"/>
    </source>
</evidence>
<dbReference type="OrthoDB" id="2398871at2759"/>
<dbReference type="InterPro" id="IPR018289">
    <property type="entry name" value="MULE_transposase_dom"/>
</dbReference>
<proteinExistence type="predicted"/>
<reference evidence="3" key="1">
    <citation type="submission" date="2021-06" db="EMBL/GenBank/DDBJ databases">
        <authorList>
            <person name="Kallberg Y."/>
            <person name="Tangrot J."/>
            <person name="Rosling A."/>
        </authorList>
    </citation>
    <scope>NUCLEOTIDE SEQUENCE</scope>
    <source>
        <strain evidence="3">MT106</strain>
    </source>
</reference>
<keyword evidence="4" id="KW-1185">Reference proteome</keyword>
<dbReference type="EMBL" id="CAJVPL010001143">
    <property type="protein sequence ID" value="CAG8555213.1"/>
    <property type="molecule type" value="Genomic_DNA"/>
</dbReference>
<feature type="domain" description="MULE transposase" evidence="2">
    <location>
        <begin position="146"/>
        <end position="239"/>
    </location>
</feature>
<evidence type="ECO:0000313" key="4">
    <source>
        <dbReference type="Proteomes" id="UP000789831"/>
    </source>
</evidence>
<accession>A0A9N9B4V1</accession>
<dbReference type="Pfam" id="PF10551">
    <property type="entry name" value="MULE"/>
    <property type="match status" value="1"/>
</dbReference>
<dbReference type="AlphaFoldDB" id="A0A9N9B4V1"/>
<organism evidence="3 4">
    <name type="scientific">Ambispora gerdemannii</name>
    <dbReference type="NCBI Taxonomy" id="144530"/>
    <lineage>
        <taxon>Eukaryota</taxon>
        <taxon>Fungi</taxon>
        <taxon>Fungi incertae sedis</taxon>
        <taxon>Mucoromycota</taxon>
        <taxon>Glomeromycotina</taxon>
        <taxon>Glomeromycetes</taxon>
        <taxon>Archaeosporales</taxon>
        <taxon>Ambisporaceae</taxon>
        <taxon>Ambispora</taxon>
    </lineage>
</organism>
<evidence type="ECO:0000259" key="2">
    <source>
        <dbReference type="Pfam" id="PF10551"/>
    </source>
</evidence>
<dbReference type="Proteomes" id="UP000789831">
    <property type="component" value="Unassembled WGS sequence"/>
</dbReference>
<comment type="caution">
    <text evidence="3">The sequence shown here is derived from an EMBL/GenBank/DDBJ whole genome shotgun (WGS) entry which is preliminary data.</text>
</comment>
<sequence length="547" mass="63550">MNAELCEQDMNYEFWMSKSKTTQNLTIQTIQDNNSLAISNIKPTSNVKSIFHVELTNQTLQSDTNEEIAESSSQLQDSANEDINASNEIVNLCVGYVFESWEDIDMIIKTYGKREGFGVVQKRLKLHPEDHIKHQQIVLWLEYYDVILNDNTAKTNHYQMSLSLFFIVNNNTRSRLVAQALMSDETTESYKWILECTKKITMIELLVFITNADSAADAAVRQTYQNTYSVYCIFHISENLPKNLKSKLHSQYESFVHDFFLCRNSLCKENFYERWSQLTEKYSNVKDYLMRALYPNLNSIVKHLLTTSSSLCDLVDVLDARLQDETQWNQFFEYQTMLSCMGIVSVDHDLFPEIDKKMSKYLIPHILSAECLEMSQCLYFVTSQIDIVNNNDEDFNLIVMDEFIEDLYDTKQILLKSIIAEVGEENVREVMMYSKVAGFHIQMIPVRWYNDEQKDKDIIMSACCFANQESAKNQLNEILMPNPSTISKSMTEMMAWLKEFIGWHKKTVATLTGSVRNWNLQEPFKIQANDENKENEPGSIENSLVSR</sequence>
<protein>
    <submittedName>
        <fullName evidence="3">5369_t:CDS:1</fullName>
    </submittedName>
</protein>
<name>A0A9N9B4V1_9GLOM</name>
<gene>
    <name evidence="3" type="ORF">AGERDE_LOCUS6873</name>
</gene>
<feature type="region of interest" description="Disordered" evidence="1">
    <location>
        <begin position="526"/>
        <end position="547"/>
    </location>
</feature>